<sequence>MLGRVVLVVLLVAAAAACGVEEPKEYGATRAGPTKVSKPLIADQPPQVDDSAENEDEPKVVTSSAGLCKLYTQEQIGEFLGRSVREGRPGTSKTSASCVWAGTGKPTKTKGAPPVPIVVSITRAKATRYDTIHANTVEMAESRSAGGAQVIRGVGDEAFAIGASVKGVPIWYGGARHGDWMTVVEMSGGNSKAGVVSVTEFLLDIIEHG</sequence>
<feature type="region of interest" description="Disordered" evidence="1">
    <location>
        <begin position="24"/>
        <end position="58"/>
    </location>
</feature>
<evidence type="ECO:0000313" key="4">
    <source>
        <dbReference type="Proteomes" id="UP001595699"/>
    </source>
</evidence>
<dbReference type="RefSeq" id="WP_205122451.1">
    <property type="nucleotide sequence ID" value="NZ_JAFBCM010000001.1"/>
</dbReference>
<feature type="signal peptide" evidence="2">
    <location>
        <begin position="1"/>
        <end position="19"/>
    </location>
</feature>
<feature type="chain" id="PRO_5047303140" evidence="2">
    <location>
        <begin position="20"/>
        <end position="209"/>
    </location>
</feature>
<dbReference type="Proteomes" id="UP001595699">
    <property type="component" value="Unassembled WGS sequence"/>
</dbReference>
<proteinExistence type="predicted"/>
<protein>
    <submittedName>
        <fullName evidence="3">Uncharacterized protein</fullName>
    </submittedName>
</protein>
<name>A0ABV7Y796_9ACTN</name>
<organism evidence="3 4">
    <name type="scientific">Tenggerimyces flavus</name>
    <dbReference type="NCBI Taxonomy" id="1708749"/>
    <lineage>
        <taxon>Bacteria</taxon>
        <taxon>Bacillati</taxon>
        <taxon>Actinomycetota</taxon>
        <taxon>Actinomycetes</taxon>
        <taxon>Propionibacteriales</taxon>
        <taxon>Nocardioidaceae</taxon>
        <taxon>Tenggerimyces</taxon>
    </lineage>
</organism>
<evidence type="ECO:0000256" key="1">
    <source>
        <dbReference type="SAM" id="MobiDB-lite"/>
    </source>
</evidence>
<evidence type="ECO:0000313" key="3">
    <source>
        <dbReference type="EMBL" id="MFC3760506.1"/>
    </source>
</evidence>
<keyword evidence="4" id="KW-1185">Reference proteome</keyword>
<evidence type="ECO:0000256" key="2">
    <source>
        <dbReference type="SAM" id="SignalP"/>
    </source>
</evidence>
<feature type="region of interest" description="Disordered" evidence="1">
    <location>
        <begin position="84"/>
        <end position="111"/>
    </location>
</feature>
<reference evidence="4" key="1">
    <citation type="journal article" date="2019" name="Int. J. Syst. Evol. Microbiol.">
        <title>The Global Catalogue of Microorganisms (GCM) 10K type strain sequencing project: providing services to taxonomists for standard genome sequencing and annotation.</title>
        <authorList>
            <consortium name="The Broad Institute Genomics Platform"/>
            <consortium name="The Broad Institute Genome Sequencing Center for Infectious Disease"/>
            <person name="Wu L."/>
            <person name="Ma J."/>
        </authorList>
    </citation>
    <scope>NUCLEOTIDE SEQUENCE [LARGE SCALE GENOMIC DNA]</scope>
    <source>
        <strain evidence="4">CGMCC 4.7241</strain>
    </source>
</reference>
<dbReference type="PROSITE" id="PS51257">
    <property type="entry name" value="PROKAR_LIPOPROTEIN"/>
    <property type="match status" value="1"/>
</dbReference>
<comment type="caution">
    <text evidence="3">The sequence shown here is derived from an EMBL/GenBank/DDBJ whole genome shotgun (WGS) entry which is preliminary data.</text>
</comment>
<keyword evidence="2" id="KW-0732">Signal</keyword>
<accession>A0ABV7Y796</accession>
<gene>
    <name evidence="3" type="ORF">ACFOUW_06630</name>
</gene>
<dbReference type="EMBL" id="JBHRZH010000005">
    <property type="protein sequence ID" value="MFC3760506.1"/>
    <property type="molecule type" value="Genomic_DNA"/>
</dbReference>